<proteinExistence type="predicted"/>
<protein>
    <submittedName>
        <fullName evidence="3">Uncharacterized protein</fullName>
    </submittedName>
</protein>
<accession>A0A1B6KPN1</accession>
<evidence type="ECO:0000256" key="1">
    <source>
        <dbReference type="SAM" id="Coils"/>
    </source>
</evidence>
<sequence>RKEFEIEELRRQIVSLEHVLREKTTVEDHLRKQLMDMNRQPLESEVNMKAQIRDLTYAVKDLTAERDKLEEIIAQKTLELDQRDLMLQQHAQILQSRDDLIPMIQKRKRYDRECIERLRGFLFEHEKTYVSEGMEGGYNNNNNDQATFELIKDRLNSFDPKMVDKEMSFRQEKMTELYNQLEMKQMEIMRLERRMRELQGAQDQEERTVREQASYKSPLQKASGGQNFSRSRGLFSMLSGQDYFNK</sequence>
<dbReference type="AlphaFoldDB" id="A0A1B6KPN1"/>
<evidence type="ECO:0000313" key="3">
    <source>
        <dbReference type="EMBL" id="JAT13409.1"/>
    </source>
</evidence>
<organism evidence="3">
    <name type="scientific">Graphocephala atropunctata</name>
    <dbReference type="NCBI Taxonomy" id="36148"/>
    <lineage>
        <taxon>Eukaryota</taxon>
        <taxon>Metazoa</taxon>
        <taxon>Ecdysozoa</taxon>
        <taxon>Arthropoda</taxon>
        <taxon>Hexapoda</taxon>
        <taxon>Insecta</taxon>
        <taxon>Pterygota</taxon>
        <taxon>Neoptera</taxon>
        <taxon>Paraneoptera</taxon>
        <taxon>Hemiptera</taxon>
        <taxon>Auchenorrhyncha</taxon>
        <taxon>Membracoidea</taxon>
        <taxon>Cicadellidae</taxon>
        <taxon>Cicadellinae</taxon>
        <taxon>Cicadellini</taxon>
        <taxon>Graphocephala</taxon>
    </lineage>
</organism>
<reference evidence="3" key="1">
    <citation type="submission" date="2015-11" db="EMBL/GenBank/DDBJ databases">
        <title>De novo transcriptome assembly of four potential Pierce s Disease insect vectors from Arizona vineyards.</title>
        <authorList>
            <person name="Tassone E.E."/>
        </authorList>
    </citation>
    <scope>NUCLEOTIDE SEQUENCE</scope>
</reference>
<evidence type="ECO:0000256" key="2">
    <source>
        <dbReference type="SAM" id="MobiDB-lite"/>
    </source>
</evidence>
<feature type="non-terminal residue" evidence="3">
    <location>
        <position position="1"/>
    </location>
</feature>
<name>A0A1B6KPN1_9HEMI</name>
<feature type="region of interest" description="Disordered" evidence="2">
    <location>
        <begin position="197"/>
        <end position="231"/>
    </location>
</feature>
<gene>
    <name evidence="3" type="ORF">g.28029</name>
</gene>
<feature type="coiled-coil region" evidence="1">
    <location>
        <begin position="52"/>
        <end position="79"/>
    </location>
</feature>
<keyword evidence="1" id="KW-0175">Coiled coil</keyword>
<dbReference type="EMBL" id="GEBQ01026568">
    <property type="protein sequence ID" value="JAT13409.1"/>
    <property type="molecule type" value="Transcribed_RNA"/>
</dbReference>